<sequence>MSVRVYCPICKGGDNVIWQGSLFEWGQELEKEDPPEWAHYAHRHEEAHGHQIMVSYPSSLVVPFKLSKEVEG</sequence>
<protein>
    <submittedName>
        <fullName evidence="1">Uncharacterized protein</fullName>
    </submittedName>
</protein>
<organism evidence="1">
    <name type="scientific">marine sediment metagenome</name>
    <dbReference type="NCBI Taxonomy" id="412755"/>
    <lineage>
        <taxon>unclassified sequences</taxon>
        <taxon>metagenomes</taxon>
        <taxon>ecological metagenomes</taxon>
    </lineage>
</organism>
<accession>X1E3A1</accession>
<gene>
    <name evidence="1" type="ORF">S03H2_00488</name>
</gene>
<proteinExistence type="predicted"/>
<comment type="caution">
    <text evidence="1">The sequence shown here is derived from an EMBL/GenBank/DDBJ whole genome shotgun (WGS) entry which is preliminary data.</text>
</comment>
<dbReference type="AlphaFoldDB" id="X1E3A1"/>
<dbReference type="EMBL" id="BARU01000094">
    <property type="protein sequence ID" value="GAH27002.1"/>
    <property type="molecule type" value="Genomic_DNA"/>
</dbReference>
<reference evidence="1" key="1">
    <citation type="journal article" date="2014" name="Front. Microbiol.">
        <title>High frequency of phylogenetically diverse reductive dehalogenase-homologous genes in deep subseafloor sedimentary metagenomes.</title>
        <authorList>
            <person name="Kawai M."/>
            <person name="Futagami T."/>
            <person name="Toyoda A."/>
            <person name="Takaki Y."/>
            <person name="Nishi S."/>
            <person name="Hori S."/>
            <person name="Arai W."/>
            <person name="Tsubouchi T."/>
            <person name="Morono Y."/>
            <person name="Uchiyama I."/>
            <person name="Ito T."/>
            <person name="Fujiyama A."/>
            <person name="Inagaki F."/>
            <person name="Takami H."/>
        </authorList>
    </citation>
    <scope>NUCLEOTIDE SEQUENCE</scope>
    <source>
        <strain evidence="1">Expedition CK06-06</strain>
    </source>
</reference>
<evidence type="ECO:0000313" key="1">
    <source>
        <dbReference type="EMBL" id="GAH27002.1"/>
    </source>
</evidence>
<name>X1E3A1_9ZZZZ</name>